<evidence type="ECO:0000256" key="3">
    <source>
        <dbReference type="ARBA" id="ARBA00022452"/>
    </source>
</evidence>
<dbReference type="InterPro" id="IPR023997">
    <property type="entry name" value="TonB-dep_OMP_SusC/RagA_CS"/>
</dbReference>
<keyword evidence="2 7" id="KW-0813">Transport</keyword>
<dbReference type="Gene3D" id="2.40.170.20">
    <property type="entry name" value="TonB-dependent receptor, beta-barrel domain"/>
    <property type="match status" value="1"/>
</dbReference>
<evidence type="ECO:0000259" key="9">
    <source>
        <dbReference type="Pfam" id="PF07715"/>
    </source>
</evidence>
<dbReference type="SUPFAM" id="SSF49464">
    <property type="entry name" value="Carboxypeptidase regulatory domain-like"/>
    <property type="match status" value="1"/>
</dbReference>
<dbReference type="InterPro" id="IPR012910">
    <property type="entry name" value="Plug_dom"/>
</dbReference>
<reference evidence="10 11" key="1">
    <citation type="submission" date="2018-05" db="EMBL/GenBank/DDBJ databases">
        <title>Chitinophaga sp. K3CV102501T nov., isolated from isolated from a monsoon evergreen broad-leaved forest soil.</title>
        <authorList>
            <person name="Lv Y."/>
        </authorList>
    </citation>
    <scope>NUCLEOTIDE SEQUENCE [LARGE SCALE GENOMIC DNA]</scope>
    <source>
        <strain evidence="10 11">GDMCC 1.1325</strain>
    </source>
</reference>
<proteinExistence type="inferred from homology"/>
<comment type="similarity">
    <text evidence="7">Belongs to the TonB-dependent receptor family.</text>
</comment>
<evidence type="ECO:0000256" key="7">
    <source>
        <dbReference type="PROSITE-ProRule" id="PRU01360"/>
    </source>
</evidence>
<evidence type="ECO:0000256" key="8">
    <source>
        <dbReference type="SAM" id="Phobius"/>
    </source>
</evidence>
<dbReference type="Pfam" id="PF07715">
    <property type="entry name" value="Plug"/>
    <property type="match status" value="1"/>
</dbReference>
<dbReference type="Proteomes" id="UP000253410">
    <property type="component" value="Unassembled WGS sequence"/>
</dbReference>
<dbReference type="Gene3D" id="2.170.130.10">
    <property type="entry name" value="TonB-dependent receptor, plug domain"/>
    <property type="match status" value="1"/>
</dbReference>
<evidence type="ECO:0000256" key="2">
    <source>
        <dbReference type="ARBA" id="ARBA00022448"/>
    </source>
</evidence>
<evidence type="ECO:0000256" key="1">
    <source>
        <dbReference type="ARBA" id="ARBA00004571"/>
    </source>
</evidence>
<dbReference type="AlphaFoldDB" id="A0A365XV75"/>
<evidence type="ECO:0000256" key="5">
    <source>
        <dbReference type="ARBA" id="ARBA00023136"/>
    </source>
</evidence>
<evidence type="ECO:0000256" key="4">
    <source>
        <dbReference type="ARBA" id="ARBA00022692"/>
    </source>
</evidence>
<dbReference type="EMBL" id="QFFJ01000002">
    <property type="protein sequence ID" value="RBL90223.1"/>
    <property type="molecule type" value="Genomic_DNA"/>
</dbReference>
<organism evidence="10 11">
    <name type="scientific">Chitinophaga flava</name>
    <dbReference type="NCBI Taxonomy" id="2259036"/>
    <lineage>
        <taxon>Bacteria</taxon>
        <taxon>Pseudomonadati</taxon>
        <taxon>Bacteroidota</taxon>
        <taxon>Chitinophagia</taxon>
        <taxon>Chitinophagales</taxon>
        <taxon>Chitinophagaceae</taxon>
        <taxon>Chitinophaga</taxon>
    </lineage>
</organism>
<dbReference type="Pfam" id="PF13715">
    <property type="entry name" value="CarbopepD_reg_2"/>
    <property type="match status" value="1"/>
</dbReference>
<evidence type="ECO:0000313" key="10">
    <source>
        <dbReference type="EMBL" id="RBL90223.1"/>
    </source>
</evidence>
<name>A0A365XV75_9BACT</name>
<dbReference type="Gene3D" id="2.60.40.1120">
    <property type="entry name" value="Carboxypeptidase-like, regulatory domain"/>
    <property type="match status" value="1"/>
</dbReference>
<gene>
    <name evidence="10" type="ORF">DF182_27550</name>
</gene>
<sequence>MQKIAYCRWFARARNRHVTKILLVMRLTIVFLTVGFLSVYASGSSQSISFSAEKVSLKSVFSSVERQTSFVFLYSGPVLKASKPVTVSASAMPVKAFLDEVFKDQPFQYSIDGQSILVSPKPVSNPPPFYEEPNLPSDTLIDITGRVVDPAGVPLQGVSIVVKGTTAGTSTDKDGRFVLKSKPHNATLVCSMIGFEPKEMKLSPANKVLNIVLQEMETKLEGVVVTGYQNINRKLFTGASTKVDAKDVARAGVPDVSRMLEGQVAGVSVQNVSGTFGAAPKIRVRGATSISGDNKPLWVIDGIILEDIVNISNEALSTGDPNTLIGSSVAGLNPDDIESFNILKDAAATAMYGARAMNGVIVVTTKKGKQTNGAPQINYSSTLSTYLKPRYEQFNMMNSGEQMAVLLEMERKGYFGHSASKNSKDGGIFNKMYDQMYDYDPVADSFALRNDVASRQKFLKRYADANTDWFDILFKNSLLQEHSLSYSSGNAKSQTYASTSFMNDGGQTVGDRVKRYTANLRTNFKLSDRFSGELLFNGSIRDQRTPGTLTRGTNPSTGGFTRDFDINPFSYAMNTSRLMTPYDKQGNLEYFRRNFAPFNILNELKNNYIDLGLNELKVQAGFKYKIIPHLTYSADGSYRYATTFRKHYVMENSNMVGAYKAHNSDPYIMENNPFLFRDPNVPGSLPVVVLADGGFYNVNTDNLVSYYVRNNLEYDAQFRSKHRLNIFGSMEVRSTDRQYDNFDGVGYQYSNSGLVHPDYRYFQDAQYQNLPYYGMGYSKDRFAAMMARGAYAFADKYSFNVTTRFDRSNMLGKTKAKGKSLGWLPTWNVSAAWDIDQEKFFNQQGKFLSGARVRGTYGLVANLGNARNKSVLYNNGITYRPIETDKEQYVNISALENADLTWEKLYEANVGSDLAFFNNRVNVTLDFYKRDIFDLIGPVVTSGIGGQVQKIANYATMSGKGFELTIAGNPVQTKNFRWRSSFNFANNKNKITKLVINPTLANLVRAEGGPLEGYAQRGLFSVQFDGLNPYYGYPTFISESGYRNSMKVDFQSTNVQYLKYHGPVDPTLTGGFYNQLAYKNLSLSFLFTFSMGNYVRLAPVFTSTLSDDIGMSKEWLNRWMVPGDEKNTTIPTIVDPLVAQSHMSSAPMYAYSAYNSSDQRVAKGDFIRLKNVTLGYSLPKSYAAWLKMKNLDLALVGNNVLLLYADKKLNGADPEFFGSGGVALPVPRQFTFSLKAGF</sequence>
<dbReference type="InterPro" id="IPR039426">
    <property type="entry name" value="TonB-dep_rcpt-like"/>
</dbReference>
<dbReference type="NCBIfam" id="TIGR04056">
    <property type="entry name" value="OMP_RagA_SusC"/>
    <property type="match status" value="1"/>
</dbReference>
<dbReference type="SUPFAM" id="SSF56935">
    <property type="entry name" value="Porins"/>
    <property type="match status" value="1"/>
</dbReference>
<comment type="subcellular location">
    <subcellularLocation>
        <location evidence="1 7">Cell outer membrane</location>
        <topology evidence="1 7">Multi-pass membrane protein</topology>
    </subcellularLocation>
</comment>
<keyword evidence="5 7" id="KW-0472">Membrane</keyword>
<keyword evidence="3 7" id="KW-1134">Transmembrane beta strand</keyword>
<accession>A0A365XV75</accession>
<dbReference type="InterPro" id="IPR023996">
    <property type="entry name" value="TonB-dep_OMP_SusC/RagA"/>
</dbReference>
<dbReference type="GO" id="GO:0009279">
    <property type="term" value="C:cell outer membrane"/>
    <property type="evidence" value="ECO:0007669"/>
    <property type="project" value="UniProtKB-SubCell"/>
</dbReference>
<feature type="domain" description="TonB-dependent receptor plug" evidence="9">
    <location>
        <begin position="237"/>
        <end position="360"/>
    </location>
</feature>
<keyword evidence="8" id="KW-1133">Transmembrane helix</keyword>
<dbReference type="NCBIfam" id="TIGR04057">
    <property type="entry name" value="SusC_RagA_signa"/>
    <property type="match status" value="1"/>
</dbReference>
<evidence type="ECO:0000256" key="6">
    <source>
        <dbReference type="ARBA" id="ARBA00023237"/>
    </source>
</evidence>
<dbReference type="PROSITE" id="PS52016">
    <property type="entry name" value="TONB_DEPENDENT_REC_3"/>
    <property type="match status" value="1"/>
</dbReference>
<dbReference type="InterPro" id="IPR036942">
    <property type="entry name" value="Beta-barrel_TonB_sf"/>
</dbReference>
<dbReference type="InterPro" id="IPR008969">
    <property type="entry name" value="CarboxyPept-like_regulatory"/>
</dbReference>
<comment type="caution">
    <text evidence="10">The sequence shown here is derived from an EMBL/GenBank/DDBJ whole genome shotgun (WGS) entry which is preliminary data.</text>
</comment>
<dbReference type="InterPro" id="IPR037066">
    <property type="entry name" value="Plug_dom_sf"/>
</dbReference>
<keyword evidence="6 7" id="KW-0998">Cell outer membrane</keyword>
<protein>
    <submittedName>
        <fullName evidence="10">SusC/RagA family protein</fullName>
    </submittedName>
</protein>
<keyword evidence="11" id="KW-1185">Reference proteome</keyword>
<evidence type="ECO:0000313" key="11">
    <source>
        <dbReference type="Proteomes" id="UP000253410"/>
    </source>
</evidence>
<feature type="transmembrane region" description="Helical" evidence="8">
    <location>
        <begin position="21"/>
        <end position="41"/>
    </location>
</feature>
<keyword evidence="4 7" id="KW-0812">Transmembrane</keyword>